<dbReference type="Gene3D" id="3.40.50.1000">
    <property type="entry name" value="HAD superfamily/HAD-like"/>
    <property type="match status" value="1"/>
</dbReference>
<evidence type="ECO:0000256" key="2">
    <source>
        <dbReference type="ARBA" id="ARBA00022801"/>
    </source>
</evidence>
<evidence type="ECO:0000256" key="3">
    <source>
        <dbReference type="ARBA" id="ARBA00022842"/>
    </source>
</evidence>
<dbReference type="EMBL" id="CP009238">
    <property type="protein sequence ID" value="AIL32997.1"/>
    <property type="molecule type" value="Genomic_DNA"/>
</dbReference>
<dbReference type="GO" id="GO:0046872">
    <property type="term" value="F:metal ion binding"/>
    <property type="evidence" value="ECO:0007669"/>
    <property type="project" value="UniProtKB-KW"/>
</dbReference>
<keyword evidence="3" id="KW-0460">Magnesium</keyword>
<keyword evidence="1" id="KW-0479">Metal-binding</keyword>
<name>A0A077DHG9_9BURK</name>
<dbReference type="InterPro" id="IPR006385">
    <property type="entry name" value="HAD_hydro_SerB1"/>
</dbReference>
<dbReference type="KEGG" id="bpsi:IX83_06435"/>
<reference evidence="4 5" key="1">
    <citation type="journal article" date="2014" name="BMC Genomics">
        <title>A genomic perspective on a new bacterial genus and species from the Alcaligenaceae family, Basilea psittacipulmonis.</title>
        <authorList>
            <person name="Whiteson K.L."/>
            <person name="Hernandez D."/>
            <person name="Lazarevic V."/>
            <person name="Gaia N."/>
            <person name="Farinelli L."/>
            <person name="Francois P."/>
            <person name="Pilo P."/>
            <person name="Frey J."/>
            <person name="Schrenzel J."/>
        </authorList>
    </citation>
    <scope>NUCLEOTIDE SEQUENCE [LARGE SCALE GENOMIC DNA]</scope>
    <source>
        <strain evidence="4 5">DSM 24701</strain>
    </source>
</reference>
<dbReference type="OrthoDB" id="9784466at2"/>
<evidence type="ECO:0000313" key="4">
    <source>
        <dbReference type="EMBL" id="AIL32997.1"/>
    </source>
</evidence>
<dbReference type="eggNOG" id="COG0560">
    <property type="taxonomic scope" value="Bacteria"/>
</dbReference>
<organism evidence="4 5">
    <name type="scientific">Basilea psittacipulmonis DSM 24701</name>
    <dbReference type="NCBI Taxonomy" id="1072685"/>
    <lineage>
        <taxon>Bacteria</taxon>
        <taxon>Pseudomonadati</taxon>
        <taxon>Pseudomonadota</taxon>
        <taxon>Betaproteobacteria</taxon>
        <taxon>Burkholderiales</taxon>
        <taxon>Alcaligenaceae</taxon>
        <taxon>Basilea</taxon>
    </lineage>
</organism>
<dbReference type="InterPro" id="IPR050582">
    <property type="entry name" value="HAD-like_SerB"/>
</dbReference>
<dbReference type="RefSeq" id="WP_038500380.1">
    <property type="nucleotide sequence ID" value="NZ_AFWK01000030.1"/>
</dbReference>
<dbReference type="PANTHER" id="PTHR43344">
    <property type="entry name" value="PHOSPHOSERINE PHOSPHATASE"/>
    <property type="match status" value="1"/>
</dbReference>
<dbReference type="CDD" id="cd02612">
    <property type="entry name" value="HAD_PGPPase"/>
    <property type="match status" value="1"/>
</dbReference>
<dbReference type="InterPro" id="IPR023214">
    <property type="entry name" value="HAD_sf"/>
</dbReference>
<dbReference type="SUPFAM" id="SSF56784">
    <property type="entry name" value="HAD-like"/>
    <property type="match status" value="1"/>
</dbReference>
<evidence type="ECO:0000256" key="1">
    <source>
        <dbReference type="ARBA" id="ARBA00022723"/>
    </source>
</evidence>
<proteinExistence type="predicted"/>
<dbReference type="InterPro" id="IPR036412">
    <property type="entry name" value="HAD-like_sf"/>
</dbReference>
<dbReference type="AlphaFoldDB" id="A0A077DHG9"/>
<keyword evidence="5" id="KW-1185">Reference proteome</keyword>
<dbReference type="Gene3D" id="1.20.1440.100">
    <property type="entry name" value="SG protein - dephosphorylation function"/>
    <property type="match status" value="1"/>
</dbReference>
<dbReference type="HOGENOM" id="CLU_052657_1_1_4"/>
<dbReference type="Pfam" id="PF12710">
    <property type="entry name" value="HAD"/>
    <property type="match status" value="1"/>
</dbReference>
<dbReference type="NCBIfam" id="TIGR01488">
    <property type="entry name" value="HAD-SF-IB"/>
    <property type="match status" value="1"/>
</dbReference>
<evidence type="ECO:0000313" key="5">
    <source>
        <dbReference type="Proteomes" id="UP000028945"/>
    </source>
</evidence>
<protein>
    <recommendedName>
        <fullName evidence="6">Phosphoserine phosphatase</fullName>
    </recommendedName>
</protein>
<dbReference type="NCBIfam" id="TIGR01490">
    <property type="entry name" value="HAD-SF-IB-hyp1"/>
    <property type="match status" value="1"/>
</dbReference>
<dbReference type="Proteomes" id="UP000028945">
    <property type="component" value="Chromosome"/>
</dbReference>
<dbReference type="PANTHER" id="PTHR43344:SF13">
    <property type="entry name" value="PHOSPHATASE RV3661-RELATED"/>
    <property type="match status" value="1"/>
</dbReference>
<gene>
    <name evidence="4" type="ORF">IX83_06435</name>
</gene>
<keyword evidence="2" id="KW-0378">Hydrolase</keyword>
<accession>A0A077DHG9</accession>
<sequence length="226" mass="26195">MMRRLALFDLDHTLLPIDSDHEWIEFLIHKGCVSDPKALREAADEMFRRYKAGVLKVEDSIAVMLSVLKDHRLARLAEFHEQYMAEVIRPKITQPALDLVNRHLELGDLCCLVSATNTFVISPIARAFGFQHIIGTDPEIINGRYTGKAVGTPSYREGKIVRVHEWLASMNKKIEDFEESWFYSDSINDIFLLEQVTYPVCTNPDDQLRKVAQERHWHILDLFEKE</sequence>
<dbReference type="STRING" id="1072685.IX83_06435"/>
<evidence type="ECO:0008006" key="6">
    <source>
        <dbReference type="Google" id="ProtNLM"/>
    </source>
</evidence>
<dbReference type="GO" id="GO:0016787">
    <property type="term" value="F:hydrolase activity"/>
    <property type="evidence" value="ECO:0007669"/>
    <property type="project" value="UniProtKB-KW"/>
</dbReference>